<dbReference type="InterPro" id="IPR036291">
    <property type="entry name" value="NAD(P)-bd_dom_sf"/>
</dbReference>
<dbReference type="PANTHER" id="PTHR43237:SF4">
    <property type="entry name" value="NADP-DEPENDENT MALIC ENZYME"/>
    <property type="match status" value="1"/>
</dbReference>
<keyword evidence="1 3" id="KW-0560">Oxidoreductase</keyword>
<organism evidence="3 4">
    <name type="scientific">Klebsiella michiganensis</name>
    <dbReference type="NCBI Taxonomy" id="1134687"/>
    <lineage>
        <taxon>Bacteria</taxon>
        <taxon>Pseudomonadati</taxon>
        <taxon>Pseudomonadota</taxon>
        <taxon>Gammaproteobacteria</taxon>
        <taxon>Enterobacterales</taxon>
        <taxon>Enterobacteriaceae</taxon>
        <taxon>Klebsiella/Raoultella group</taxon>
        <taxon>Klebsiella</taxon>
    </lineage>
</organism>
<dbReference type="Gene3D" id="3.40.50.720">
    <property type="entry name" value="NAD(P)-binding Rossmann-like Domain"/>
    <property type="match status" value="1"/>
</dbReference>
<dbReference type="GO" id="GO:0051287">
    <property type="term" value="F:NAD binding"/>
    <property type="evidence" value="ECO:0007669"/>
    <property type="project" value="InterPro"/>
</dbReference>
<dbReference type="Proteomes" id="UP000254863">
    <property type="component" value="Unassembled WGS sequence"/>
</dbReference>
<proteinExistence type="predicted"/>
<evidence type="ECO:0000256" key="1">
    <source>
        <dbReference type="ARBA" id="ARBA00023002"/>
    </source>
</evidence>
<evidence type="ECO:0000313" key="3">
    <source>
        <dbReference type="EMBL" id="STW80009.1"/>
    </source>
</evidence>
<evidence type="ECO:0000313" key="4">
    <source>
        <dbReference type="Proteomes" id="UP000254863"/>
    </source>
</evidence>
<dbReference type="EMBL" id="UGMS01000004">
    <property type="protein sequence ID" value="STW80009.1"/>
    <property type="molecule type" value="Genomic_DNA"/>
</dbReference>
<accession>A0A7H4PNN6</accession>
<reference evidence="3 4" key="1">
    <citation type="submission" date="2018-06" db="EMBL/GenBank/DDBJ databases">
        <authorList>
            <consortium name="Pathogen Informatics"/>
            <person name="Doyle S."/>
        </authorList>
    </citation>
    <scope>NUCLEOTIDE SEQUENCE [LARGE SCALE GENOMIC DNA]</scope>
    <source>
        <strain evidence="3 4">NCTC11685</strain>
    </source>
</reference>
<name>A0A7H4PNN6_9ENTR</name>
<dbReference type="SUPFAM" id="SSF51735">
    <property type="entry name" value="NAD(P)-binding Rossmann-fold domains"/>
    <property type="match status" value="1"/>
</dbReference>
<dbReference type="InterPro" id="IPR012302">
    <property type="entry name" value="Malic_NAD-bd"/>
</dbReference>
<evidence type="ECO:0000259" key="2">
    <source>
        <dbReference type="SMART" id="SM00919"/>
    </source>
</evidence>
<dbReference type="SMART" id="SM00919">
    <property type="entry name" value="Malic_M"/>
    <property type="match status" value="1"/>
</dbReference>
<sequence>MAETKAAYAVEDSGKRTLDDVIDGADIFLGCSGPKVLTQEMVKKMARAPMILALANPEPEILPPLAKEVRSDAIICTGPLRLSEPGKQRAVLPVHLPRRAGRRRNGD</sequence>
<dbReference type="GO" id="GO:0004473">
    <property type="term" value="F:malate dehydrogenase (decarboxylating) (NADP+) activity"/>
    <property type="evidence" value="ECO:0007669"/>
    <property type="project" value="UniProtKB-EC"/>
</dbReference>
<feature type="domain" description="Malic enzyme NAD-binding" evidence="2">
    <location>
        <begin position="1"/>
        <end position="104"/>
    </location>
</feature>
<protein>
    <submittedName>
        <fullName evidence="3">NADP-dependent malic enzyme</fullName>
        <ecNumber evidence="3">1.1.1.40</ecNumber>
    </submittedName>
</protein>
<dbReference type="PANTHER" id="PTHR43237">
    <property type="entry name" value="NADP-DEPENDENT MALIC ENZYME"/>
    <property type="match status" value="1"/>
</dbReference>
<dbReference type="InterPro" id="IPR051674">
    <property type="entry name" value="Malate_Decarboxylase"/>
</dbReference>
<comment type="caution">
    <text evidence="3">The sequence shown here is derived from an EMBL/GenBank/DDBJ whole genome shotgun (WGS) entry which is preliminary data.</text>
</comment>
<dbReference type="EC" id="1.1.1.40" evidence="3"/>
<gene>
    <name evidence="3" type="primary">maeB_4</name>
    <name evidence="3" type="ORF">NCTC11685_07358</name>
</gene>
<dbReference type="AlphaFoldDB" id="A0A7H4PNN6"/>